<dbReference type="Proteomes" id="UP000823775">
    <property type="component" value="Unassembled WGS sequence"/>
</dbReference>
<name>A0ABS8RVG2_DATST</name>
<keyword evidence="1" id="KW-0472">Membrane</keyword>
<keyword evidence="1" id="KW-0812">Transmembrane</keyword>
<keyword evidence="3" id="KW-1185">Reference proteome</keyword>
<evidence type="ECO:0000313" key="2">
    <source>
        <dbReference type="EMBL" id="MCD7450807.1"/>
    </source>
</evidence>
<dbReference type="PANTHER" id="PTHR31970">
    <property type="match status" value="1"/>
</dbReference>
<dbReference type="GO" id="GO:0016874">
    <property type="term" value="F:ligase activity"/>
    <property type="evidence" value="ECO:0007669"/>
    <property type="project" value="UniProtKB-KW"/>
</dbReference>
<feature type="transmembrane region" description="Helical" evidence="1">
    <location>
        <begin position="71"/>
        <end position="92"/>
    </location>
</feature>
<evidence type="ECO:0000313" key="3">
    <source>
        <dbReference type="Proteomes" id="UP000823775"/>
    </source>
</evidence>
<dbReference type="EMBL" id="JACEIK010000145">
    <property type="protein sequence ID" value="MCD7450807.1"/>
    <property type="molecule type" value="Genomic_DNA"/>
</dbReference>
<accession>A0ABS8RVG2</accession>
<gene>
    <name evidence="2" type="primary">MOT2_1</name>
    <name evidence="2" type="ORF">HAX54_008550</name>
</gene>
<reference evidence="2 3" key="1">
    <citation type="journal article" date="2021" name="BMC Genomics">
        <title>Datura genome reveals duplications of psychoactive alkaloid biosynthetic genes and high mutation rate following tissue culture.</title>
        <authorList>
            <person name="Rajewski A."/>
            <person name="Carter-House D."/>
            <person name="Stajich J."/>
            <person name="Litt A."/>
        </authorList>
    </citation>
    <scope>NUCLEOTIDE SEQUENCE [LARGE SCALE GENOMIC DNA]</scope>
    <source>
        <strain evidence="2">AR-01</strain>
    </source>
</reference>
<organism evidence="2 3">
    <name type="scientific">Datura stramonium</name>
    <name type="common">Jimsonweed</name>
    <name type="synonym">Common thornapple</name>
    <dbReference type="NCBI Taxonomy" id="4076"/>
    <lineage>
        <taxon>Eukaryota</taxon>
        <taxon>Viridiplantae</taxon>
        <taxon>Streptophyta</taxon>
        <taxon>Embryophyta</taxon>
        <taxon>Tracheophyta</taxon>
        <taxon>Spermatophyta</taxon>
        <taxon>Magnoliopsida</taxon>
        <taxon>eudicotyledons</taxon>
        <taxon>Gunneridae</taxon>
        <taxon>Pentapetalae</taxon>
        <taxon>asterids</taxon>
        <taxon>lamiids</taxon>
        <taxon>Solanales</taxon>
        <taxon>Solanaceae</taxon>
        <taxon>Solanoideae</taxon>
        <taxon>Datureae</taxon>
        <taxon>Datura</taxon>
    </lineage>
</organism>
<dbReference type="PANTHER" id="PTHR31970:SF9">
    <property type="entry name" value="MOLYBDATE TRANSPORTER 2"/>
    <property type="match status" value="1"/>
</dbReference>
<keyword evidence="1" id="KW-1133">Transmembrane helix</keyword>
<keyword evidence="2" id="KW-0436">Ligase</keyword>
<protein>
    <submittedName>
        <fullName evidence="2">CCR4-NOT core ubiquitin-protein ligase subunit mot2</fullName>
    </submittedName>
</protein>
<sequence>MGRLENRLFRSDSPDSVIRVEFGDRCVPMPCCHGAGGLAGQYRFGGRSDASVAFLGLGKCWSGFGSSFVRILSQFPIGILGVLLLFAGIELAMASRDMNSKEESFCHAGLCCCLIGSKCCTGIWVRYCAVFAAEIEAIRLL</sequence>
<dbReference type="InterPro" id="IPR031563">
    <property type="entry name" value="MOT1/MOT2"/>
</dbReference>
<dbReference type="Pfam" id="PF16983">
    <property type="entry name" value="MFS_MOT1"/>
    <property type="match status" value="1"/>
</dbReference>
<proteinExistence type="predicted"/>
<comment type="caution">
    <text evidence="2">The sequence shown here is derived from an EMBL/GenBank/DDBJ whole genome shotgun (WGS) entry which is preliminary data.</text>
</comment>
<evidence type="ECO:0000256" key="1">
    <source>
        <dbReference type="SAM" id="Phobius"/>
    </source>
</evidence>